<comment type="subcellular location">
    <subcellularLocation>
        <location evidence="1">Membrane</location>
        <topology evidence="1">Multi-pass membrane protein</topology>
    </subcellularLocation>
</comment>
<name>A0A2J8I6U0_VIBDI</name>
<accession>A0A2J8I6U0</accession>
<evidence type="ECO:0000256" key="4">
    <source>
        <dbReference type="ARBA" id="ARBA00022989"/>
    </source>
</evidence>
<reference evidence="8 9" key="1">
    <citation type="submission" date="2018-01" db="EMBL/GenBank/DDBJ databases">
        <title>Draft genome sequences of six Vibrio diazotrophicus strains isolated from deep-sea sediments of the Baltic Sea.</title>
        <authorList>
            <person name="Castillo D."/>
            <person name="Vandieken V."/>
            <person name="Chiang O."/>
            <person name="Middelboe M."/>
        </authorList>
    </citation>
    <scope>NUCLEOTIDE SEQUENCE [LARGE SCALE GENOMIC DNA]</scope>
    <source>
        <strain evidence="8 9">60.27F</strain>
    </source>
</reference>
<dbReference type="PANTHER" id="PTHR32322">
    <property type="entry name" value="INNER MEMBRANE TRANSPORTER"/>
    <property type="match status" value="1"/>
</dbReference>
<dbReference type="Pfam" id="PF00892">
    <property type="entry name" value="EamA"/>
    <property type="match status" value="2"/>
</dbReference>
<evidence type="ECO:0000259" key="7">
    <source>
        <dbReference type="Pfam" id="PF00892"/>
    </source>
</evidence>
<dbReference type="Proteomes" id="UP000236449">
    <property type="component" value="Unassembled WGS sequence"/>
</dbReference>
<feature type="transmembrane region" description="Helical" evidence="6">
    <location>
        <begin position="21"/>
        <end position="43"/>
    </location>
</feature>
<feature type="transmembrane region" description="Helical" evidence="6">
    <location>
        <begin position="200"/>
        <end position="220"/>
    </location>
</feature>
<proteinExistence type="inferred from homology"/>
<dbReference type="AlphaFoldDB" id="A0A2J8I6U0"/>
<dbReference type="OrthoDB" id="4167046at2"/>
<dbReference type="InterPro" id="IPR050638">
    <property type="entry name" value="AA-Vitamin_Transporters"/>
</dbReference>
<keyword evidence="4 6" id="KW-1133">Transmembrane helix</keyword>
<dbReference type="RefSeq" id="WP_102965522.1">
    <property type="nucleotide sequence ID" value="NZ_POSK01000002.1"/>
</dbReference>
<feature type="transmembrane region" description="Helical" evidence="6">
    <location>
        <begin position="141"/>
        <end position="159"/>
    </location>
</feature>
<keyword evidence="3 6" id="KW-0812">Transmembrane</keyword>
<keyword evidence="5 6" id="KW-0472">Membrane</keyword>
<dbReference type="GO" id="GO:0016020">
    <property type="term" value="C:membrane"/>
    <property type="evidence" value="ECO:0007669"/>
    <property type="project" value="UniProtKB-SubCell"/>
</dbReference>
<feature type="transmembrane region" description="Helical" evidence="6">
    <location>
        <begin position="86"/>
        <end position="104"/>
    </location>
</feature>
<gene>
    <name evidence="8" type="ORF">C1N32_04465</name>
</gene>
<dbReference type="InterPro" id="IPR037185">
    <property type="entry name" value="EmrE-like"/>
</dbReference>
<feature type="transmembrane region" description="Helical" evidence="6">
    <location>
        <begin position="265"/>
        <end position="284"/>
    </location>
</feature>
<feature type="transmembrane region" description="Helical" evidence="6">
    <location>
        <begin position="232"/>
        <end position="253"/>
    </location>
</feature>
<evidence type="ECO:0000256" key="1">
    <source>
        <dbReference type="ARBA" id="ARBA00004141"/>
    </source>
</evidence>
<dbReference type="InterPro" id="IPR000620">
    <property type="entry name" value="EamA_dom"/>
</dbReference>
<sequence length="306" mass="34257">MAIFELGRLNTGVRKLSESRAVIVFFFLLPPLFWAGNFIVGRAVRDEIPPVTLSFSRWVLASILLLPFSYKYIFKEWRLYIEQWRLTLVTSITGFAAFNSFIYLGLQSTPATNGTLLNAFIPILISIFGALFFGLAITWRLCLGITLSLCGILTIVSAGDWNNLLALNINHGDFIIFLAMVCWAIYTIGLKQLPPSINRLGLMSVQMILAILALLPFYLWEVYSGQYPVWNAHSIMSLLYIGIFPSIGAFLLYMQCVKLLGPAKASLSVHLIPVFGAMLSALFLGEFVQIYHLWGIILIFLGVILS</sequence>
<evidence type="ECO:0000256" key="2">
    <source>
        <dbReference type="ARBA" id="ARBA00007362"/>
    </source>
</evidence>
<comment type="similarity">
    <text evidence="2">Belongs to the EamA transporter family.</text>
</comment>
<comment type="caution">
    <text evidence="8">The sequence shown here is derived from an EMBL/GenBank/DDBJ whole genome shotgun (WGS) entry which is preliminary data.</text>
</comment>
<evidence type="ECO:0000313" key="8">
    <source>
        <dbReference type="EMBL" id="PNI06256.1"/>
    </source>
</evidence>
<evidence type="ECO:0000256" key="5">
    <source>
        <dbReference type="ARBA" id="ARBA00023136"/>
    </source>
</evidence>
<protein>
    <submittedName>
        <fullName evidence="8">EamA/RhaT family transporter</fullName>
    </submittedName>
</protein>
<feature type="domain" description="EamA" evidence="7">
    <location>
        <begin position="172"/>
        <end position="305"/>
    </location>
</feature>
<evidence type="ECO:0000313" key="9">
    <source>
        <dbReference type="Proteomes" id="UP000236449"/>
    </source>
</evidence>
<evidence type="ECO:0000256" key="3">
    <source>
        <dbReference type="ARBA" id="ARBA00022692"/>
    </source>
</evidence>
<feature type="domain" description="EamA" evidence="7">
    <location>
        <begin position="24"/>
        <end position="156"/>
    </location>
</feature>
<feature type="transmembrane region" description="Helical" evidence="6">
    <location>
        <begin position="116"/>
        <end position="134"/>
    </location>
</feature>
<feature type="transmembrane region" description="Helical" evidence="6">
    <location>
        <begin position="290"/>
        <end position="305"/>
    </location>
</feature>
<evidence type="ECO:0000256" key="6">
    <source>
        <dbReference type="SAM" id="Phobius"/>
    </source>
</evidence>
<feature type="transmembrane region" description="Helical" evidence="6">
    <location>
        <begin position="55"/>
        <end position="74"/>
    </location>
</feature>
<dbReference type="EMBL" id="POSK01000002">
    <property type="protein sequence ID" value="PNI06256.1"/>
    <property type="molecule type" value="Genomic_DNA"/>
</dbReference>
<dbReference type="SUPFAM" id="SSF103481">
    <property type="entry name" value="Multidrug resistance efflux transporter EmrE"/>
    <property type="match status" value="2"/>
</dbReference>
<feature type="transmembrane region" description="Helical" evidence="6">
    <location>
        <begin position="165"/>
        <end position="188"/>
    </location>
</feature>
<organism evidence="8 9">
    <name type="scientific">Vibrio diazotrophicus</name>
    <dbReference type="NCBI Taxonomy" id="685"/>
    <lineage>
        <taxon>Bacteria</taxon>
        <taxon>Pseudomonadati</taxon>
        <taxon>Pseudomonadota</taxon>
        <taxon>Gammaproteobacteria</taxon>
        <taxon>Vibrionales</taxon>
        <taxon>Vibrionaceae</taxon>
        <taxon>Vibrio</taxon>
    </lineage>
</organism>
<dbReference type="PANTHER" id="PTHR32322:SF2">
    <property type="entry name" value="EAMA DOMAIN-CONTAINING PROTEIN"/>
    <property type="match status" value="1"/>
</dbReference>